<comment type="similarity">
    <text evidence="7">Belongs to the ATPase delta chain family.</text>
</comment>
<comment type="function">
    <text evidence="7">F(1)F(0) ATP synthase produces ATP from ADP in the presence of a proton or sodium gradient. F-type ATPases consist of two structural domains, F(1) containing the extramembraneous catalytic core and F(0) containing the membrane proton channel, linked together by a central stalk and a peripheral stalk. During catalysis, ATP synthesis in the catalytic domain of F(1) is coupled via a rotary mechanism of the central stalk subunits to proton translocation.</text>
</comment>
<evidence type="ECO:0000256" key="3">
    <source>
        <dbReference type="ARBA" id="ARBA00022781"/>
    </source>
</evidence>
<evidence type="ECO:0000256" key="2">
    <source>
        <dbReference type="ARBA" id="ARBA00022448"/>
    </source>
</evidence>
<evidence type="ECO:0000256" key="6">
    <source>
        <dbReference type="ARBA" id="ARBA00023310"/>
    </source>
</evidence>
<dbReference type="Proteomes" id="UP000500938">
    <property type="component" value="Chromosome"/>
</dbReference>
<keyword evidence="9" id="KW-1185">Reference proteome</keyword>
<dbReference type="EMBL" id="CP053085">
    <property type="protein sequence ID" value="QJR34384.1"/>
    <property type="molecule type" value="Genomic_DNA"/>
</dbReference>
<dbReference type="InterPro" id="IPR026015">
    <property type="entry name" value="ATP_synth_OSCP/delta_N_sf"/>
</dbReference>
<dbReference type="RefSeq" id="WP_171223810.1">
    <property type="nucleotide sequence ID" value="NZ_CP053085.1"/>
</dbReference>
<dbReference type="Gene3D" id="1.10.520.20">
    <property type="entry name" value="N-terminal domain of the delta subunit of the F1F0-ATP synthase"/>
    <property type="match status" value="1"/>
</dbReference>
<keyword evidence="6 7" id="KW-0066">ATP synthesis</keyword>
<keyword evidence="3 7" id="KW-0375">Hydrogen ion transport</keyword>
<evidence type="ECO:0000313" key="8">
    <source>
        <dbReference type="EMBL" id="QJR34384.1"/>
    </source>
</evidence>
<dbReference type="GO" id="GO:0046933">
    <property type="term" value="F:proton-transporting ATP synthase activity, rotational mechanism"/>
    <property type="evidence" value="ECO:0007669"/>
    <property type="project" value="UniProtKB-UniRule"/>
</dbReference>
<sequence length="185" mass="20269">MPAGVQGESVARNYAEALLDLARKAEDTAGWGTMLRQIATAIETDITLFRFLESPRIAADQKSAVLTKALGDRVPRLFLRFLQQLVKNRRQMLIPIVANEYDTLLDASAGIVHARVTVARETGDDERDEIGKRLSAIVGKTVVPHLAVDPSILGGIVVRIGDTVMDGSLRRKLGLLRRRMGASRV</sequence>
<evidence type="ECO:0000256" key="4">
    <source>
        <dbReference type="ARBA" id="ARBA00023065"/>
    </source>
</evidence>
<reference evidence="8 9" key="1">
    <citation type="submission" date="2020-05" db="EMBL/GenBank/DDBJ databases">
        <title>Complete genome sequence of Gemmatimonas greenlandica TET16.</title>
        <authorList>
            <person name="Zeng Y."/>
        </authorList>
    </citation>
    <scope>NUCLEOTIDE SEQUENCE [LARGE SCALE GENOMIC DNA]</scope>
    <source>
        <strain evidence="8 9">TET16</strain>
    </source>
</reference>
<evidence type="ECO:0000256" key="1">
    <source>
        <dbReference type="ARBA" id="ARBA00004370"/>
    </source>
</evidence>
<dbReference type="Pfam" id="PF00213">
    <property type="entry name" value="OSCP"/>
    <property type="match status" value="1"/>
</dbReference>
<evidence type="ECO:0000313" key="9">
    <source>
        <dbReference type="Proteomes" id="UP000500938"/>
    </source>
</evidence>
<keyword evidence="5 7" id="KW-0472">Membrane</keyword>
<dbReference type="InterPro" id="IPR000711">
    <property type="entry name" value="ATPase_OSCP/dsu"/>
</dbReference>
<dbReference type="AlphaFoldDB" id="A0A6M4IH05"/>
<dbReference type="KEGG" id="ggr:HKW67_02025"/>
<keyword evidence="2 7" id="KW-0813">Transport</keyword>
<dbReference type="GO" id="GO:0005886">
    <property type="term" value="C:plasma membrane"/>
    <property type="evidence" value="ECO:0007669"/>
    <property type="project" value="UniProtKB-SubCell"/>
</dbReference>
<comment type="function">
    <text evidence="7">This protein is part of the stalk that links CF(0) to CF(1). It either transmits conformational changes from CF(0) to CF(1) or is implicated in proton conduction.</text>
</comment>
<dbReference type="NCBIfam" id="TIGR01145">
    <property type="entry name" value="ATP_synt_delta"/>
    <property type="match status" value="1"/>
</dbReference>
<gene>
    <name evidence="7" type="primary">atpH</name>
    <name evidence="8" type="ORF">HKW67_02025</name>
</gene>
<dbReference type="NCBIfam" id="NF004402">
    <property type="entry name" value="PRK05758.2-2"/>
    <property type="match status" value="1"/>
</dbReference>
<organism evidence="8 9">
    <name type="scientific">Gemmatimonas groenlandica</name>
    <dbReference type="NCBI Taxonomy" id="2732249"/>
    <lineage>
        <taxon>Bacteria</taxon>
        <taxon>Pseudomonadati</taxon>
        <taxon>Gemmatimonadota</taxon>
        <taxon>Gemmatimonadia</taxon>
        <taxon>Gemmatimonadales</taxon>
        <taxon>Gemmatimonadaceae</taxon>
        <taxon>Gemmatimonas</taxon>
    </lineage>
</organism>
<dbReference type="GO" id="GO:0045259">
    <property type="term" value="C:proton-transporting ATP synthase complex"/>
    <property type="evidence" value="ECO:0007669"/>
    <property type="project" value="UniProtKB-KW"/>
</dbReference>
<keyword evidence="7" id="KW-0139">CF(1)</keyword>
<keyword evidence="7" id="KW-1003">Cell membrane</keyword>
<dbReference type="PANTHER" id="PTHR11910">
    <property type="entry name" value="ATP SYNTHASE DELTA CHAIN"/>
    <property type="match status" value="1"/>
</dbReference>
<evidence type="ECO:0000256" key="7">
    <source>
        <dbReference type="HAMAP-Rule" id="MF_01416"/>
    </source>
</evidence>
<dbReference type="HAMAP" id="MF_01416">
    <property type="entry name" value="ATP_synth_delta_bact"/>
    <property type="match status" value="1"/>
</dbReference>
<name>A0A6M4IH05_9BACT</name>
<dbReference type="PRINTS" id="PR00125">
    <property type="entry name" value="ATPASEDELTA"/>
</dbReference>
<protein>
    <recommendedName>
        <fullName evidence="7">ATP synthase subunit delta</fullName>
    </recommendedName>
    <alternativeName>
        <fullName evidence="7">ATP synthase F(1) sector subunit delta</fullName>
    </alternativeName>
    <alternativeName>
        <fullName evidence="7">F-type ATPase subunit delta</fullName>
        <shortName evidence="7">F-ATPase subunit delta</shortName>
    </alternativeName>
</protein>
<evidence type="ECO:0000256" key="5">
    <source>
        <dbReference type="ARBA" id="ARBA00023136"/>
    </source>
</evidence>
<accession>A0A6M4IH05</accession>
<keyword evidence="4 7" id="KW-0406">Ion transport</keyword>
<dbReference type="SUPFAM" id="SSF47928">
    <property type="entry name" value="N-terminal domain of the delta subunit of the F1F0-ATP synthase"/>
    <property type="match status" value="1"/>
</dbReference>
<comment type="subcellular location">
    <subcellularLocation>
        <location evidence="7">Cell membrane</location>
        <topology evidence="7">Peripheral membrane protein</topology>
    </subcellularLocation>
    <subcellularLocation>
        <location evidence="1">Membrane</location>
    </subcellularLocation>
</comment>
<proteinExistence type="inferred from homology"/>